<dbReference type="GO" id="GO:0015914">
    <property type="term" value="P:phospholipid transport"/>
    <property type="evidence" value="ECO:0007669"/>
    <property type="project" value="TreeGrafter"/>
</dbReference>
<keyword evidence="7" id="KW-0446">Lipid-binding</keyword>
<keyword evidence="5" id="KW-1000">Mitochondrion outer membrane</keyword>
<dbReference type="PANTHER" id="PTHR28185:SF1">
    <property type="entry name" value="MITOCHONDRIAL DISTRIBUTION AND MORPHOLOGY PROTEIN 34"/>
    <property type="match status" value="1"/>
</dbReference>
<dbReference type="InterPro" id="IPR031468">
    <property type="entry name" value="SMP_LBD"/>
</dbReference>
<evidence type="ECO:0000256" key="9">
    <source>
        <dbReference type="ARBA" id="ARBA00023136"/>
    </source>
</evidence>
<reference evidence="11 12" key="1">
    <citation type="submission" date="2016-07" db="EMBL/GenBank/DDBJ databases">
        <title>Pervasive Adenine N6-methylation of Active Genes in Fungi.</title>
        <authorList>
            <consortium name="DOE Joint Genome Institute"/>
            <person name="Mondo S.J."/>
            <person name="Dannebaum R.O."/>
            <person name="Kuo R.C."/>
            <person name="Labutti K."/>
            <person name="Haridas S."/>
            <person name="Kuo A."/>
            <person name="Salamov A."/>
            <person name="Ahrendt S.R."/>
            <person name="Lipzen A."/>
            <person name="Sullivan W."/>
            <person name="Andreopoulos W.B."/>
            <person name="Clum A."/>
            <person name="Lindquist E."/>
            <person name="Daum C."/>
            <person name="Ramamoorthy G.K."/>
            <person name="Gryganskyi A."/>
            <person name="Culley D."/>
            <person name="Magnuson J.K."/>
            <person name="James T.Y."/>
            <person name="O'Malley M.A."/>
            <person name="Stajich J.E."/>
            <person name="Spatafora J.W."/>
            <person name="Visel A."/>
            <person name="Grigoriev I.V."/>
        </authorList>
    </citation>
    <scope>NUCLEOTIDE SEQUENCE [LARGE SCALE GENOMIC DNA]</scope>
    <source>
        <strain evidence="11 12">PL171</strain>
    </source>
</reference>
<dbReference type="Pfam" id="PF26545">
    <property type="entry name" value="Mdm34_N"/>
    <property type="match status" value="1"/>
</dbReference>
<sequence length="202" mass="21909">MSFEFEWPRFSQAFYASAAQELTRALNKSEKPPNIARDIVVTDLDLGTVAPDLEILEVVELSHDGGRFRGIFRLSYAGDAFITLQTAVQANPIVDGQPLSVGSAFAGAGALGMPAMVAANAPLIVPLQLKIAKLQLAGIASLVVDKYKGITLAFKNDPLEKVTVSSTFDHMATIRRFLQSEIEKLLRKLFLEDIPAIVHNAS</sequence>
<dbReference type="GO" id="GO:0032865">
    <property type="term" value="C:ERMES complex"/>
    <property type="evidence" value="ECO:0007669"/>
    <property type="project" value="InterPro"/>
</dbReference>
<feature type="non-terminal residue" evidence="11">
    <location>
        <position position="202"/>
    </location>
</feature>
<dbReference type="STRING" id="765915.A0A1Y2HQ12"/>
<dbReference type="CDD" id="cd21673">
    <property type="entry name" value="SMP_Mdm34"/>
    <property type="match status" value="1"/>
</dbReference>
<comment type="subcellular location">
    <subcellularLocation>
        <location evidence="1">Membrane</location>
    </subcellularLocation>
</comment>
<gene>
    <name evidence="11" type="ORF">BCR44DRAFT_101774</name>
</gene>
<evidence type="ECO:0000256" key="1">
    <source>
        <dbReference type="ARBA" id="ARBA00004370"/>
    </source>
</evidence>
<organism evidence="11 12">
    <name type="scientific">Catenaria anguillulae PL171</name>
    <dbReference type="NCBI Taxonomy" id="765915"/>
    <lineage>
        <taxon>Eukaryota</taxon>
        <taxon>Fungi</taxon>
        <taxon>Fungi incertae sedis</taxon>
        <taxon>Blastocladiomycota</taxon>
        <taxon>Blastocladiomycetes</taxon>
        <taxon>Blastocladiales</taxon>
        <taxon>Catenariaceae</taxon>
        <taxon>Catenaria</taxon>
    </lineage>
</organism>
<dbReference type="GO" id="GO:1990456">
    <property type="term" value="P:mitochondrion-endoplasmic reticulum membrane tethering"/>
    <property type="evidence" value="ECO:0007669"/>
    <property type="project" value="TreeGrafter"/>
</dbReference>
<dbReference type="InterPro" id="IPR058825">
    <property type="entry name" value="MDM34_N"/>
</dbReference>
<evidence type="ECO:0000256" key="4">
    <source>
        <dbReference type="ARBA" id="ARBA00022692"/>
    </source>
</evidence>
<dbReference type="EMBL" id="MCFL01000015">
    <property type="protein sequence ID" value="ORZ36697.1"/>
    <property type="molecule type" value="Genomic_DNA"/>
</dbReference>
<dbReference type="PANTHER" id="PTHR28185">
    <property type="entry name" value="MITOCHONDRIAL DISTRIBUTION AND MORPHOLOGY PROTEIN 34"/>
    <property type="match status" value="1"/>
</dbReference>
<keyword evidence="3" id="KW-1134">Transmembrane beta strand</keyword>
<dbReference type="AlphaFoldDB" id="A0A1Y2HQ12"/>
<evidence type="ECO:0000256" key="6">
    <source>
        <dbReference type="ARBA" id="ARBA00023055"/>
    </source>
</evidence>
<keyword evidence="2" id="KW-0813">Transport</keyword>
<dbReference type="InterPro" id="IPR027536">
    <property type="entry name" value="MDM34"/>
</dbReference>
<dbReference type="OrthoDB" id="17927at2759"/>
<protein>
    <recommendedName>
        <fullName evidence="10">SMP-LTD domain-containing protein</fullName>
    </recommendedName>
</protein>
<name>A0A1Y2HQ12_9FUNG</name>
<dbReference type="GO" id="GO:0007005">
    <property type="term" value="P:mitochondrion organization"/>
    <property type="evidence" value="ECO:0007669"/>
    <property type="project" value="InterPro"/>
</dbReference>
<evidence type="ECO:0000256" key="5">
    <source>
        <dbReference type="ARBA" id="ARBA00022787"/>
    </source>
</evidence>
<evidence type="ECO:0000256" key="3">
    <source>
        <dbReference type="ARBA" id="ARBA00022452"/>
    </source>
</evidence>
<comment type="caution">
    <text evidence="11">The sequence shown here is derived from an EMBL/GenBank/DDBJ whole genome shotgun (WGS) entry which is preliminary data.</text>
</comment>
<proteinExistence type="predicted"/>
<evidence type="ECO:0000256" key="7">
    <source>
        <dbReference type="ARBA" id="ARBA00023121"/>
    </source>
</evidence>
<dbReference type="PROSITE" id="PS51847">
    <property type="entry name" value="SMP"/>
    <property type="match status" value="1"/>
</dbReference>
<feature type="domain" description="SMP-LTD" evidence="10">
    <location>
        <begin position="1"/>
        <end position="202"/>
    </location>
</feature>
<dbReference type="Proteomes" id="UP000193411">
    <property type="component" value="Unassembled WGS sequence"/>
</dbReference>
<dbReference type="GO" id="GO:0008289">
    <property type="term" value="F:lipid binding"/>
    <property type="evidence" value="ECO:0007669"/>
    <property type="project" value="UniProtKB-KW"/>
</dbReference>
<keyword evidence="4" id="KW-0812">Transmembrane</keyword>
<keyword evidence="8" id="KW-0496">Mitochondrion</keyword>
<keyword evidence="12" id="KW-1185">Reference proteome</keyword>
<keyword evidence="6" id="KW-0445">Lipid transport</keyword>
<evidence type="ECO:0000256" key="2">
    <source>
        <dbReference type="ARBA" id="ARBA00022448"/>
    </source>
</evidence>
<accession>A0A1Y2HQ12</accession>
<evidence type="ECO:0000313" key="12">
    <source>
        <dbReference type="Proteomes" id="UP000193411"/>
    </source>
</evidence>
<evidence type="ECO:0000256" key="8">
    <source>
        <dbReference type="ARBA" id="ARBA00023128"/>
    </source>
</evidence>
<evidence type="ECO:0000259" key="10">
    <source>
        <dbReference type="PROSITE" id="PS51847"/>
    </source>
</evidence>
<keyword evidence="9" id="KW-0472">Membrane</keyword>
<evidence type="ECO:0000313" key="11">
    <source>
        <dbReference type="EMBL" id="ORZ36697.1"/>
    </source>
</evidence>